<dbReference type="Proteomes" id="UP000051497">
    <property type="component" value="Unassembled WGS sequence"/>
</dbReference>
<evidence type="ECO:0000313" key="7">
    <source>
        <dbReference type="Proteomes" id="UP000051497"/>
    </source>
</evidence>
<protein>
    <recommendedName>
        <fullName evidence="2">diguanylate cyclase</fullName>
        <ecNumber evidence="2">2.7.7.65</ecNumber>
    </recommendedName>
</protein>
<dbReference type="EMBL" id="LKAJ02000001">
    <property type="protein sequence ID" value="MCS5712032.1"/>
    <property type="molecule type" value="Genomic_DNA"/>
</dbReference>
<dbReference type="PANTHER" id="PTHR45138:SF9">
    <property type="entry name" value="DIGUANYLATE CYCLASE DGCM-RELATED"/>
    <property type="match status" value="1"/>
</dbReference>
<dbReference type="EMBL" id="LKAJ01000001">
    <property type="protein sequence ID" value="KRG22603.1"/>
    <property type="molecule type" value="Genomic_DNA"/>
</dbReference>
<dbReference type="FunFam" id="3.30.70.270:FF:000001">
    <property type="entry name" value="Diguanylate cyclase domain protein"/>
    <property type="match status" value="1"/>
</dbReference>
<comment type="catalytic activity">
    <reaction evidence="3">
        <text>2 GTP = 3',3'-c-di-GMP + 2 diphosphate</text>
        <dbReference type="Rhea" id="RHEA:24898"/>
        <dbReference type="ChEBI" id="CHEBI:33019"/>
        <dbReference type="ChEBI" id="CHEBI:37565"/>
        <dbReference type="ChEBI" id="CHEBI:58805"/>
        <dbReference type="EC" id="2.7.7.65"/>
    </reaction>
</comment>
<dbReference type="SMART" id="SM00267">
    <property type="entry name" value="GGDEF"/>
    <property type="match status" value="1"/>
</dbReference>
<dbReference type="PANTHER" id="PTHR45138">
    <property type="entry name" value="REGULATORY COMPONENTS OF SENSORY TRANSDUCTION SYSTEM"/>
    <property type="match status" value="1"/>
</dbReference>
<evidence type="ECO:0000256" key="2">
    <source>
        <dbReference type="ARBA" id="ARBA00012528"/>
    </source>
</evidence>
<dbReference type="AlphaFoldDB" id="A0A0Q9YP70"/>
<keyword evidence="7" id="KW-1185">Reference proteome</keyword>
<name>A0A0Q9YP70_9GAMM</name>
<evidence type="ECO:0000259" key="4">
    <source>
        <dbReference type="PROSITE" id="PS50887"/>
    </source>
</evidence>
<reference evidence="6" key="2">
    <citation type="journal article" date="2016" name="Genome Announc.">
        <title>Draft Genome Sequences of Two Novel Amoeba-Resistant Intranuclear Bacteria, 'Candidatus Berkiella cookevillensis' and 'Candidatus Berkiella aquae'.</title>
        <authorList>
            <person name="Mehari Y.T."/>
            <person name="Arivett B.A."/>
            <person name="Farone A.L."/>
            <person name="Gunderson J.H."/>
            <person name="Farone M.B."/>
        </authorList>
    </citation>
    <scope>NUCLEOTIDE SEQUENCE</scope>
    <source>
        <strain evidence="6">HT99</strain>
    </source>
</reference>
<dbReference type="PROSITE" id="PS50887">
    <property type="entry name" value="GGDEF"/>
    <property type="match status" value="1"/>
</dbReference>
<evidence type="ECO:0000313" key="6">
    <source>
        <dbReference type="EMBL" id="MCS5712032.1"/>
    </source>
</evidence>
<feature type="domain" description="GGDEF" evidence="4">
    <location>
        <begin position="152"/>
        <end position="282"/>
    </location>
</feature>
<dbReference type="CDD" id="cd01949">
    <property type="entry name" value="GGDEF"/>
    <property type="match status" value="1"/>
</dbReference>
<dbReference type="Gene3D" id="3.30.70.270">
    <property type="match status" value="1"/>
</dbReference>
<sequence length="282" mass="32265">MSQGWVKSYPQNEGSELSKILQTTLDVYDLLKHFHRVLQQHIPYHSFQFNNDQTGHGLSMGAVQAFEACFELTLQDECLGHLRLTKPSTFTEEEHKIIENALTQLVYPLRNAILYHTVVIHSVTCSLTQLGNRSLFDQTIQREIDLAIRHKSTFALLLLDIDDFKQINDIHGHLAGDTVLQQVGKILQNLKRQSDYVFRYGGEEFILILSQSNTDGAILVAERIRQQIAHQEFVFEGKTIAITASMGLSHFHPEDNFKSLFQRVDKALYQAKEEGKNRIVTD</sequence>
<dbReference type="STRING" id="295108.HT99x_00141"/>
<dbReference type="NCBIfam" id="TIGR00254">
    <property type="entry name" value="GGDEF"/>
    <property type="match status" value="1"/>
</dbReference>
<reference evidence="6" key="3">
    <citation type="submission" date="2021-06" db="EMBL/GenBank/DDBJ databases">
        <title>Genomic Description and Analysis of Intracellular Bacteria, Candidatus Berkiella cookevillensis and Candidatus Berkiella aquae.</title>
        <authorList>
            <person name="Kidane D.T."/>
            <person name="Mehari Y.T."/>
            <person name="Rice F.C."/>
            <person name="Arivett B.A."/>
            <person name="Farone A.L."/>
            <person name="Berk S.G."/>
            <person name="Farone M.B."/>
        </authorList>
    </citation>
    <scope>NUCLEOTIDE SEQUENCE</scope>
    <source>
        <strain evidence="6">HT99</strain>
    </source>
</reference>
<dbReference type="InterPro" id="IPR000160">
    <property type="entry name" value="GGDEF_dom"/>
</dbReference>
<accession>A0A0Q9YP70</accession>
<dbReference type="InterPro" id="IPR050469">
    <property type="entry name" value="Diguanylate_Cyclase"/>
</dbReference>
<dbReference type="InterPro" id="IPR029787">
    <property type="entry name" value="Nucleotide_cyclase"/>
</dbReference>
<reference evidence="5" key="1">
    <citation type="submission" date="2015-09" db="EMBL/GenBank/DDBJ databases">
        <title>Draft Genome Sequences of Two Novel Amoeba-resistant Intranuclear Bacteria, Candidatus Berkiella cookevillensis and Candidatus Berkiella aquae.</title>
        <authorList>
            <person name="Mehari Y.T."/>
            <person name="Arivett B.A."/>
            <person name="Farone A.L."/>
            <person name="Gunderson J.H."/>
            <person name="Farone M.B."/>
        </authorList>
    </citation>
    <scope>NUCLEOTIDE SEQUENCE [LARGE SCALE GENOMIC DNA]</scope>
    <source>
        <strain evidence="5">HT99</strain>
    </source>
</reference>
<dbReference type="OrthoDB" id="9803824at2"/>
<comment type="caution">
    <text evidence="5">The sequence shown here is derived from an EMBL/GenBank/DDBJ whole genome shotgun (WGS) entry which is preliminary data.</text>
</comment>
<evidence type="ECO:0000313" key="5">
    <source>
        <dbReference type="EMBL" id="KRG22603.1"/>
    </source>
</evidence>
<keyword evidence="5" id="KW-0548">Nucleotidyltransferase</keyword>
<keyword evidence="5" id="KW-0808">Transferase</keyword>
<dbReference type="InterPro" id="IPR043128">
    <property type="entry name" value="Rev_trsase/Diguanyl_cyclase"/>
</dbReference>
<dbReference type="SUPFAM" id="SSF55073">
    <property type="entry name" value="Nucleotide cyclase"/>
    <property type="match status" value="1"/>
</dbReference>
<dbReference type="Pfam" id="PF00990">
    <property type="entry name" value="GGDEF"/>
    <property type="match status" value="1"/>
</dbReference>
<dbReference type="GO" id="GO:0052621">
    <property type="term" value="F:diguanylate cyclase activity"/>
    <property type="evidence" value="ECO:0007669"/>
    <property type="project" value="UniProtKB-EC"/>
</dbReference>
<proteinExistence type="predicted"/>
<dbReference type="RefSeq" id="WP_075064800.1">
    <property type="nucleotide sequence ID" value="NZ_LKAJ02000001.1"/>
</dbReference>
<evidence type="ECO:0000256" key="1">
    <source>
        <dbReference type="ARBA" id="ARBA00001946"/>
    </source>
</evidence>
<comment type="cofactor">
    <cofactor evidence="1">
        <name>Mg(2+)</name>
        <dbReference type="ChEBI" id="CHEBI:18420"/>
    </cofactor>
</comment>
<dbReference type="EC" id="2.7.7.65" evidence="2"/>
<organism evidence="5">
    <name type="scientific">Candidatus Berkiella aquae</name>
    <dbReference type="NCBI Taxonomy" id="295108"/>
    <lineage>
        <taxon>Bacteria</taxon>
        <taxon>Pseudomonadati</taxon>
        <taxon>Pseudomonadota</taxon>
        <taxon>Gammaproteobacteria</taxon>
        <taxon>Candidatus Berkiellales</taxon>
        <taxon>Candidatus Berkiellaceae</taxon>
        <taxon>Candidatus Berkiella</taxon>
    </lineage>
</organism>
<evidence type="ECO:0000256" key="3">
    <source>
        <dbReference type="ARBA" id="ARBA00034247"/>
    </source>
</evidence>
<gene>
    <name evidence="5" type="primary">dosC</name>
    <name evidence="5" type="ORF">HT99x_00141</name>
    <name evidence="6" type="ORF">HT99x_011365</name>
</gene>